<feature type="region of interest" description="Disordered" evidence="1">
    <location>
        <begin position="18"/>
        <end position="42"/>
    </location>
</feature>
<comment type="caution">
    <text evidence="2">The sequence shown here is derived from an EMBL/GenBank/DDBJ whole genome shotgun (WGS) entry which is preliminary data.</text>
</comment>
<protein>
    <submittedName>
        <fullName evidence="2">Uncharacterized protein</fullName>
    </submittedName>
</protein>
<feature type="compositionally biased region" description="Basic residues" evidence="1">
    <location>
        <begin position="18"/>
        <end position="29"/>
    </location>
</feature>
<organism evidence="2 3">
    <name type="scientific">Mikania micrantha</name>
    <name type="common">bitter vine</name>
    <dbReference type="NCBI Taxonomy" id="192012"/>
    <lineage>
        <taxon>Eukaryota</taxon>
        <taxon>Viridiplantae</taxon>
        <taxon>Streptophyta</taxon>
        <taxon>Embryophyta</taxon>
        <taxon>Tracheophyta</taxon>
        <taxon>Spermatophyta</taxon>
        <taxon>Magnoliopsida</taxon>
        <taxon>eudicotyledons</taxon>
        <taxon>Gunneridae</taxon>
        <taxon>Pentapetalae</taxon>
        <taxon>asterids</taxon>
        <taxon>campanulids</taxon>
        <taxon>Asterales</taxon>
        <taxon>Asteraceae</taxon>
        <taxon>Asteroideae</taxon>
        <taxon>Heliantheae alliance</taxon>
        <taxon>Eupatorieae</taxon>
        <taxon>Mikania</taxon>
    </lineage>
</organism>
<proteinExistence type="predicted"/>
<gene>
    <name evidence="2" type="ORF">E3N88_11681</name>
</gene>
<evidence type="ECO:0000313" key="3">
    <source>
        <dbReference type="Proteomes" id="UP000326396"/>
    </source>
</evidence>
<evidence type="ECO:0000256" key="1">
    <source>
        <dbReference type="SAM" id="MobiDB-lite"/>
    </source>
</evidence>
<sequence>MCVDVNLGFLVQVGRRLPHQLHRPPHNRHQPSSSQNPQHCGRPSFALLEATTGQMRVEIGGFAWVNSGGHGEKEDGNKW</sequence>
<keyword evidence="3" id="KW-1185">Reference proteome</keyword>
<accession>A0A5N6P3P5</accession>
<dbReference type="EMBL" id="SZYD01000006">
    <property type="protein sequence ID" value="KAD5960209.1"/>
    <property type="molecule type" value="Genomic_DNA"/>
</dbReference>
<reference evidence="2 3" key="1">
    <citation type="submission" date="2019-05" db="EMBL/GenBank/DDBJ databases">
        <title>Mikania micrantha, genome provides insights into the molecular mechanism of rapid growth.</title>
        <authorList>
            <person name="Liu B."/>
        </authorList>
    </citation>
    <scope>NUCLEOTIDE SEQUENCE [LARGE SCALE GENOMIC DNA]</scope>
    <source>
        <strain evidence="2">NLD-2019</strain>
        <tissue evidence="2">Leaf</tissue>
    </source>
</reference>
<evidence type="ECO:0000313" key="2">
    <source>
        <dbReference type="EMBL" id="KAD5960209.1"/>
    </source>
</evidence>
<name>A0A5N6P3P5_9ASTR</name>
<dbReference type="AlphaFoldDB" id="A0A5N6P3P5"/>
<dbReference type="Proteomes" id="UP000326396">
    <property type="component" value="Linkage Group LG14"/>
</dbReference>